<dbReference type="CDD" id="cd15760">
    <property type="entry name" value="FYVE_scVPS27p_like"/>
    <property type="match status" value="1"/>
</dbReference>
<dbReference type="InterPro" id="IPR011011">
    <property type="entry name" value="Znf_FYVE_PHD"/>
</dbReference>
<gene>
    <name evidence="7" type="ORF">BSTOLATCC_MIC22174</name>
</gene>
<evidence type="ECO:0000256" key="4">
    <source>
        <dbReference type="PROSITE-ProRule" id="PRU00091"/>
    </source>
</evidence>
<dbReference type="Gene3D" id="3.30.40.10">
    <property type="entry name" value="Zinc/RING finger domain, C3HC4 (zinc finger)"/>
    <property type="match status" value="1"/>
</dbReference>
<dbReference type="InterPro" id="IPR000306">
    <property type="entry name" value="Znf_FYVE"/>
</dbReference>
<evidence type="ECO:0000256" key="3">
    <source>
        <dbReference type="ARBA" id="ARBA00022833"/>
    </source>
</evidence>
<protein>
    <recommendedName>
        <fullName evidence="6">FYVE-type domain-containing protein</fullName>
    </recommendedName>
</protein>
<dbReference type="InterPro" id="IPR052113">
    <property type="entry name" value="FYVE-type_Zinc_Finger"/>
</dbReference>
<dbReference type="SMART" id="SM00064">
    <property type="entry name" value="FYVE"/>
    <property type="match status" value="1"/>
</dbReference>
<dbReference type="PANTHER" id="PTHR39490">
    <property type="entry name" value="ARRESTIN DOMAIN-CONTAINING PROTEIN D"/>
    <property type="match status" value="1"/>
</dbReference>
<feature type="region of interest" description="Disordered" evidence="5">
    <location>
        <begin position="152"/>
        <end position="183"/>
    </location>
</feature>
<dbReference type="AlphaFoldDB" id="A0AAU9IZC6"/>
<dbReference type="GO" id="GO:0008270">
    <property type="term" value="F:zinc ion binding"/>
    <property type="evidence" value="ECO:0007669"/>
    <property type="project" value="UniProtKB-KW"/>
</dbReference>
<proteinExistence type="predicted"/>
<feature type="compositionally biased region" description="Basic and acidic residues" evidence="5">
    <location>
        <begin position="158"/>
        <end position="183"/>
    </location>
</feature>
<keyword evidence="8" id="KW-1185">Reference proteome</keyword>
<evidence type="ECO:0000256" key="2">
    <source>
        <dbReference type="ARBA" id="ARBA00022771"/>
    </source>
</evidence>
<evidence type="ECO:0000256" key="5">
    <source>
        <dbReference type="SAM" id="MobiDB-lite"/>
    </source>
</evidence>
<reference evidence="7" key="1">
    <citation type="submission" date="2021-09" db="EMBL/GenBank/DDBJ databases">
        <authorList>
            <consortium name="AG Swart"/>
            <person name="Singh M."/>
            <person name="Singh A."/>
            <person name="Seah K."/>
            <person name="Emmerich C."/>
        </authorList>
    </citation>
    <scope>NUCLEOTIDE SEQUENCE</scope>
    <source>
        <strain evidence="7">ATCC30299</strain>
    </source>
</reference>
<evidence type="ECO:0000256" key="1">
    <source>
        <dbReference type="ARBA" id="ARBA00022723"/>
    </source>
</evidence>
<feature type="domain" description="FYVE-type" evidence="6">
    <location>
        <begin position="49"/>
        <end position="106"/>
    </location>
</feature>
<organism evidence="7 8">
    <name type="scientific">Blepharisma stoltei</name>
    <dbReference type="NCBI Taxonomy" id="1481888"/>
    <lineage>
        <taxon>Eukaryota</taxon>
        <taxon>Sar</taxon>
        <taxon>Alveolata</taxon>
        <taxon>Ciliophora</taxon>
        <taxon>Postciliodesmatophora</taxon>
        <taxon>Heterotrichea</taxon>
        <taxon>Heterotrichida</taxon>
        <taxon>Blepharismidae</taxon>
        <taxon>Blepharisma</taxon>
    </lineage>
</organism>
<keyword evidence="3" id="KW-0862">Zinc</keyword>
<sequence length="284" mass="32964">MDESDKAYLRKLNSMDNFSSLTSFSTSQTSTSSFLSKSLSLKPNGSPDFKNDNKCHICEKKFSLTNRRHHCRYCGNSVCEDHSTKRRVRDESKKARICDNCDREIISGEIKDEIENEMIRLQNELQSVRELNERLSKEHKEKFSRVNSLEAELTNADKSQKQKEQDLQNKLNQEEERGAKARTEVEELRRALEQSHSCEREINDKCAEYEARLANLKSEGEILRERKEELITQIDHLTNKLKGSLPLDQIKMLLCPKCQQKLNQTYRPFSMSGSMLEEDGESMS</sequence>
<dbReference type="InterPro" id="IPR013083">
    <property type="entry name" value="Znf_RING/FYVE/PHD"/>
</dbReference>
<dbReference type="EMBL" id="CAJZBQ010000021">
    <property type="protein sequence ID" value="CAG9318810.1"/>
    <property type="molecule type" value="Genomic_DNA"/>
</dbReference>
<evidence type="ECO:0000313" key="7">
    <source>
        <dbReference type="EMBL" id="CAG9318810.1"/>
    </source>
</evidence>
<keyword evidence="1" id="KW-0479">Metal-binding</keyword>
<keyword evidence="2 4" id="KW-0863">Zinc-finger</keyword>
<evidence type="ECO:0000259" key="6">
    <source>
        <dbReference type="PROSITE" id="PS50178"/>
    </source>
</evidence>
<dbReference type="PANTHER" id="PTHR39490:SF8">
    <property type="entry name" value="ZINC FINGER FYVE DOMAIN-CONTAINING PROTEIN 21"/>
    <property type="match status" value="1"/>
</dbReference>
<comment type="caution">
    <text evidence="7">The sequence shown here is derived from an EMBL/GenBank/DDBJ whole genome shotgun (WGS) entry which is preliminary data.</text>
</comment>
<dbReference type="Pfam" id="PF01363">
    <property type="entry name" value="FYVE"/>
    <property type="match status" value="1"/>
</dbReference>
<dbReference type="SUPFAM" id="SSF57903">
    <property type="entry name" value="FYVE/PHD zinc finger"/>
    <property type="match status" value="1"/>
</dbReference>
<accession>A0AAU9IZC6</accession>
<name>A0AAU9IZC6_9CILI</name>
<dbReference type="PROSITE" id="PS50178">
    <property type="entry name" value="ZF_FYVE"/>
    <property type="match status" value="1"/>
</dbReference>
<dbReference type="InterPro" id="IPR017455">
    <property type="entry name" value="Znf_FYVE-rel"/>
</dbReference>
<evidence type="ECO:0000313" key="8">
    <source>
        <dbReference type="Proteomes" id="UP001162131"/>
    </source>
</evidence>
<dbReference type="Proteomes" id="UP001162131">
    <property type="component" value="Unassembled WGS sequence"/>
</dbReference>